<keyword evidence="2" id="KW-1048">Host nucleus</keyword>
<keyword evidence="7" id="KW-0479">Metal-binding</keyword>
<keyword evidence="3" id="KW-0808">Transferase</keyword>
<dbReference type="PROSITE" id="PS52020">
    <property type="entry name" value="CRESS_DNA_REP"/>
    <property type="match status" value="1"/>
</dbReference>
<dbReference type="GO" id="GO:0005198">
    <property type="term" value="F:structural molecule activity"/>
    <property type="evidence" value="ECO:0007669"/>
    <property type="project" value="InterPro"/>
</dbReference>
<evidence type="ECO:0000256" key="8">
    <source>
        <dbReference type="ARBA" id="ARBA00022741"/>
    </source>
</evidence>
<comment type="subcellular location">
    <subcellularLocation>
        <location evidence="1">Host nucleus</location>
    </subcellularLocation>
</comment>
<evidence type="ECO:0000256" key="12">
    <source>
        <dbReference type="ARBA" id="ARBA00023125"/>
    </source>
</evidence>
<dbReference type="SUPFAM" id="SSF55464">
    <property type="entry name" value="Origin of replication-binding domain, RBD-like"/>
    <property type="match status" value="1"/>
</dbReference>
<evidence type="ECO:0000256" key="3">
    <source>
        <dbReference type="ARBA" id="ARBA00022679"/>
    </source>
</evidence>
<evidence type="ECO:0000256" key="7">
    <source>
        <dbReference type="ARBA" id="ARBA00022723"/>
    </source>
</evidence>
<keyword evidence="11" id="KW-0190">Covalent protein-DNA linkage</keyword>
<keyword evidence="8" id="KW-0547">Nucleotide-binding</keyword>
<evidence type="ECO:0000256" key="10">
    <source>
        <dbReference type="ARBA" id="ARBA00022801"/>
    </source>
</evidence>
<keyword evidence="9" id="KW-0255">Endonuclease</keyword>
<name>A0A8K1M5D6_9VIRU</name>
<dbReference type="GO" id="GO:0006260">
    <property type="term" value="P:DNA replication"/>
    <property type="evidence" value="ECO:0007669"/>
    <property type="project" value="UniProtKB-KW"/>
</dbReference>
<dbReference type="EMBL" id="MZ556176">
    <property type="protein sequence ID" value="UBJ26203.1"/>
    <property type="molecule type" value="Genomic_DNA"/>
</dbReference>
<dbReference type="GO" id="GO:0042025">
    <property type="term" value="C:host cell nucleus"/>
    <property type="evidence" value="ECO:0007669"/>
    <property type="project" value="UniProtKB-SubCell"/>
</dbReference>
<evidence type="ECO:0000256" key="11">
    <source>
        <dbReference type="ARBA" id="ARBA00023124"/>
    </source>
</evidence>
<keyword evidence="5" id="KW-0235">DNA replication</keyword>
<dbReference type="InterPro" id="IPR001301">
    <property type="entry name" value="Gemini_AL1_CLV"/>
</dbReference>
<dbReference type="GO" id="GO:0016779">
    <property type="term" value="F:nucleotidyltransferase activity"/>
    <property type="evidence" value="ECO:0007669"/>
    <property type="project" value="UniProtKB-KW"/>
</dbReference>
<evidence type="ECO:0000256" key="6">
    <source>
        <dbReference type="ARBA" id="ARBA00022722"/>
    </source>
</evidence>
<keyword evidence="12" id="KW-0238">DNA-binding</keyword>
<evidence type="ECO:0000313" key="14">
    <source>
        <dbReference type="EMBL" id="UBJ26203.1"/>
    </source>
</evidence>
<evidence type="ECO:0000256" key="9">
    <source>
        <dbReference type="ARBA" id="ARBA00022759"/>
    </source>
</evidence>
<dbReference type="Pfam" id="PF00799">
    <property type="entry name" value="Gemini_AL1"/>
    <property type="match status" value="1"/>
</dbReference>
<organism evidence="14">
    <name type="scientific">Red panda feces-associated genomovirus</name>
    <dbReference type="NCBI Taxonomy" id="2863991"/>
    <lineage>
        <taxon>Viruses</taxon>
        <taxon>Monodnaviria</taxon>
        <taxon>Shotokuvirae</taxon>
        <taxon>Cressdnaviricota</taxon>
        <taxon>Repensiviricetes</taxon>
        <taxon>Geplafuvirales</taxon>
        <taxon>Genomoviridae</taxon>
    </lineage>
</organism>
<keyword evidence="10" id="KW-0378">Hydrolase</keyword>
<evidence type="ECO:0000256" key="5">
    <source>
        <dbReference type="ARBA" id="ARBA00022705"/>
    </source>
</evidence>
<dbReference type="GO" id="GO:0003677">
    <property type="term" value="F:DNA binding"/>
    <property type="evidence" value="ECO:0007669"/>
    <property type="project" value="UniProtKB-KW"/>
</dbReference>
<dbReference type="GO" id="GO:0016888">
    <property type="term" value="F:DNA endonuclease activity, producing 5'-phosphomonoesters"/>
    <property type="evidence" value="ECO:0007669"/>
    <property type="project" value="InterPro"/>
</dbReference>
<keyword evidence="4" id="KW-0548">Nucleotidyltransferase</keyword>
<sequence length="315" mass="36814">MPFRVNAKRFFLTYPQSTELDHQYLHDHLTNLKEGTQVYSCREAHEGGESFHHHAIVSFERKYNCRNERYFDIEFRGRTYHPNVKSVIDLQASNVYIEKDGQTKGDRIRDATAERRNLYAEFLDEATNARSFMELVEQRDARNFVLNYDRLESFAKKRWGMWDEPEEPDYPIDSFANVPTALTDWVTTELKGGKDRPKCLIIVGGAELGKTSWARSLGVHHYWVNRFTGNRVANASYAVLDDFDTLDEHKHDFKGIWGSQKKVGVKVANGVSGYRTWDWSIPSIWLFNRLPACLADWNSYERQRSVLVEIEKPLY</sequence>
<accession>A0A8K1M5D6</accession>
<keyword evidence="6" id="KW-0540">Nuclease</keyword>
<evidence type="ECO:0000256" key="4">
    <source>
        <dbReference type="ARBA" id="ARBA00022695"/>
    </source>
</evidence>
<dbReference type="GO" id="GO:0000166">
    <property type="term" value="F:nucleotide binding"/>
    <property type="evidence" value="ECO:0007669"/>
    <property type="project" value="UniProtKB-KW"/>
</dbReference>
<dbReference type="Gene3D" id="3.40.1310.20">
    <property type="match status" value="1"/>
</dbReference>
<dbReference type="GO" id="GO:0046872">
    <property type="term" value="F:metal ion binding"/>
    <property type="evidence" value="ECO:0007669"/>
    <property type="project" value="UniProtKB-KW"/>
</dbReference>
<reference evidence="14" key="1">
    <citation type="submission" date="2021-07" db="EMBL/GenBank/DDBJ databases">
        <title>Communication and adaptive evolution of viruses within giant pandas and their associated organisms in a local ecological environment.</title>
        <authorList>
            <person name="Zhao M."/>
            <person name="Liu S."/>
            <person name="Zhang W."/>
        </authorList>
    </citation>
    <scope>NUCLEOTIDE SEQUENCE</scope>
    <source>
        <strain evidence="14">Rpf284geno12-12</strain>
    </source>
</reference>
<feature type="domain" description="CRESS-DNA virus Rep endonuclease" evidence="13">
    <location>
        <begin position="4"/>
        <end position="113"/>
    </location>
</feature>
<proteinExistence type="predicted"/>
<evidence type="ECO:0000256" key="1">
    <source>
        <dbReference type="ARBA" id="ARBA00004147"/>
    </source>
</evidence>
<dbReference type="PRINTS" id="PR00228">
    <property type="entry name" value="GEMCOATCLVL1"/>
</dbReference>
<dbReference type="InterPro" id="IPR049912">
    <property type="entry name" value="CRESS_DNA_REP"/>
</dbReference>
<evidence type="ECO:0000259" key="13">
    <source>
        <dbReference type="PROSITE" id="PS52020"/>
    </source>
</evidence>
<dbReference type="InterPro" id="IPR022692">
    <property type="entry name" value="Gemini_AL1_REP_central"/>
</dbReference>
<dbReference type="Pfam" id="PF08283">
    <property type="entry name" value="Gemini_AL1_M"/>
    <property type="match status" value="1"/>
</dbReference>
<evidence type="ECO:0000256" key="2">
    <source>
        <dbReference type="ARBA" id="ARBA00022562"/>
    </source>
</evidence>
<protein>
    <submittedName>
        <fullName evidence="14">Replication-associated protein</fullName>
    </submittedName>
</protein>